<evidence type="ECO:0000256" key="8">
    <source>
        <dbReference type="PIRNR" id="PIRNR005353"/>
    </source>
</evidence>
<dbReference type="PANTHER" id="PTHR43337">
    <property type="entry name" value="XANTHINE/URACIL PERMEASE C887.17-RELATED"/>
    <property type="match status" value="1"/>
</dbReference>
<organism evidence="10 11">
    <name type="scientific">Paracoccus aminophilus JCM 7686</name>
    <dbReference type="NCBI Taxonomy" id="1367847"/>
    <lineage>
        <taxon>Bacteria</taxon>
        <taxon>Pseudomonadati</taxon>
        <taxon>Pseudomonadota</taxon>
        <taxon>Alphaproteobacteria</taxon>
        <taxon>Rhodobacterales</taxon>
        <taxon>Paracoccaceae</taxon>
        <taxon>Paracoccus</taxon>
    </lineage>
</organism>
<dbReference type="HOGENOM" id="CLU_024508_0_1_5"/>
<evidence type="ECO:0000256" key="1">
    <source>
        <dbReference type="ARBA" id="ARBA00004651"/>
    </source>
</evidence>
<dbReference type="InterPro" id="IPR006043">
    <property type="entry name" value="NCS2"/>
</dbReference>
<feature type="transmembrane region" description="Helical" evidence="9">
    <location>
        <begin position="391"/>
        <end position="414"/>
    </location>
</feature>
<feature type="transmembrane region" description="Helical" evidence="9">
    <location>
        <begin position="102"/>
        <end position="122"/>
    </location>
</feature>
<dbReference type="eggNOG" id="COG2252">
    <property type="taxonomic scope" value="Bacteria"/>
</dbReference>
<feature type="transmembrane region" description="Helical" evidence="9">
    <location>
        <begin position="79"/>
        <end position="96"/>
    </location>
</feature>
<dbReference type="Pfam" id="PF00860">
    <property type="entry name" value="Xan_ur_permease"/>
    <property type="match status" value="1"/>
</dbReference>
<dbReference type="Proteomes" id="UP000015480">
    <property type="component" value="Chromosome"/>
</dbReference>
<evidence type="ECO:0000256" key="3">
    <source>
        <dbReference type="ARBA" id="ARBA00022448"/>
    </source>
</evidence>
<dbReference type="OrthoDB" id="9808458at2"/>
<dbReference type="PIRSF" id="PIRSF005353">
    <property type="entry name" value="PbuG"/>
    <property type="match status" value="1"/>
</dbReference>
<evidence type="ECO:0000256" key="5">
    <source>
        <dbReference type="ARBA" id="ARBA00022692"/>
    </source>
</evidence>
<evidence type="ECO:0000256" key="9">
    <source>
        <dbReference type="SAM" id="Phobius"/>
    </source>
</evidence>
<comment type="subcellular location">
    <subcellularLocation>
        <location evidence="1 8">Cell membrane</location>
        <topology evidence="1 8">Multi-pass membrane protein</topology>
    </subcellularLocation>
</comment>
<proteinExistence type="inferred from homology"/>
<feature type="transmembrane region" description="Helical" evidence="9">
    <location>
        <begin position="46"/>
        <end position="67"/>
    </location>
</feature>
<feature type="transmembrane region" description="Helical" evidence="9">
    <location>
        <begin position="426"/>
        <end position="442"/>
    </location>
</feature>
<gene>
    <name evidence="10" type="ORF">JCM7686_3443</name>
</gene>
<keyword evidence="11" id="KW-1185">Reference proteome</keyword>
<dbReference type="KEGG" id="pami:JCM7686_3443"/>
<sequence length="445" mass="46141">MENFFKLRENGTNVRTEVVAGITTFLTMAYIIFVNPLILSEAGMDHGAVFVATCIAAALGSLVMGLWANWPIGMAPGMGLNAFFAYGVVLGMGYTWQQALGMVFISGVIFLILSVTGVRRWLIEGIPHSMRSAVAAGIGMFLGLIALKNAGIVVANPATLVGLGDMTQAPAILAIVGLFIIAALHALKVRGAILIGILVITIVSMLIGINKFGGIFSAPPSIAPTFLQLDIFGALSKGHETGGIGAALTSLFHVVLVLVLVEIFDATGTLVGVAKRAGLLKDGPVQDNPGLSRALMADSTAIVAGSLIGTSSTTAYVESAAGVAAGGRTGLTAVTVAVLFLLAMFFSPLAGSVPAYATAPALLFVAGLMMREFSDVEWDSITEAAPAVLTALMMPFTYSIANGLAFGFISYAIIKLLTGRAREVHAATWLIAALFVIRFAAFPEG</sequence>
<protein>
    <submittedName>
        <fullName evidence="10">Xanthine/uracil/vitamin C permease</fullName>
    </submittedName>
</protein>
<dbReference type="STRING" id="1367847.JCM7686_3443"/>
<dbReference type="GO" id="GO:0005886">
    <property type="term" value="C:plasma membrane"/>
    <property type="evidence" value="ECO:0007669"/>
    <property type="project" value="UniProtKB-SubCell"/>
</dbReference>
<dbReference type="PANTHER" id="PTHR43337:SF1">
    <property type="entry name" value="XANTHINE_URACIL PERMEASE C887.17-RELATED"/>
    <property type="match status" value="1"/>
</dbReference>
<feature type="transmembrane region" description="Helical" evidence="9">
    <location>
        <begin position="134"/>
        <end position="155"/>
    </location>
</feature>
<accession>S5YG97</accession>
<keyword evidence="4 8" id="KW-1003">Cell membrane</keyword>
<evidence type="ECO:0000256" key="7">
    <source>
        <dbReference type="ARBA" id="ARBA00023136"/>
    </source>
</evidence>
<keyword evidence="7 8" id="KW-0472">Membrane</keyword>
<keyword evidence="6 8" id="KW-1133">Transmembrane helix</keyword>
<dbReference type="PATRIC" id="fig|1367847.3.peg.3476"/>
<evidence type="ECO:0000256" key="2">
    <source>
        <dbReference type="ARBA" id="ARBA00005697"/>
    </source>
</evidence>
<keyword evidence="3 8" id="KW-0813">Transport</keyword>
<dbReference type="RefSeq" id="WP_020952114.1">
    <property type="nucleotide sequence ID" value="NC_022041.1"/>
</dbReference>
<feature type="transmembrane region" description="Helical" evidence="9">
    <location>
        <begin position="191"/>
        <end position="209"/>
    </location>
</feature>
<reference evidence="10 11" key="1">
    <citation type="journal article" date="2014" name="BMC Genomics">
        <title>Architecture and functions of a multipartite genome of the methylotrophic bacterium Paracoccus aminophilus JCM 7686, containing primary and secondary chromids.</title>
        <authorList>
            <person name="Dziewit L."/>
            <person name="Czarnecki J."/>
            <person name="Wibberg D."/>
            <person name="Radlinska M."/>
            <person name="Mrozek P."/>
            <person name="Szymczak M."/>
            <person name="Schluter A."/>
            <person name="Puhler A."/>
            <person name="Bartosik D."/>
        </authorList>
    </citation>
    <scope>NUCLEOTIDE SEQUENCE [LARGE SCALE GENOMIC DNA]</scope>
    <source>
        <strain evidence="10">JCM 7686</strain>
    </source>
</reference>
<feature type="transmembrane region" description="Helical" evidence="9">
    <location>
        <begin position="167"/>
        <end position="184"/>
    </location>
</feature>
<dbReference type="InterPro" id="IPR026033">
    <property type="entry name" value="Azg-like_bact_archaea"/>
</dbReference>
<evidence type="ECO:0000313" key="11">
    <source>
        <dbReference type="Proteomes" id="UP000015480"/>
    </source>
</evidence>
<evidence type="ECO:0000256" key="6">
    <source>
        <dbReference type="ARBA" id="ARBA00022989"/>
    </source>
</evidence>
<dbReference type="GO" id="GO:0015207">
    <property type="term" value="F:adenine transmembrane transporter activity"/>
    <property type="evidence" value="ECO:0007669"/>
    <property type="project" value="TreeGrafter"/>
</dbReference>
<dbReference type="InterPro" id="IPR045018">
    <property type="entry name" value="Azg-like"/>
</dbReference>
<evidence type="ECO:0000256" key="4">
    <source>
        <dbReference type="ARBA" id="ARBA00022475"/>
    </source>
</evidence>
<feature type="transmembrane region" description="Helical" evidence="9">
    <location>
        <begin position="12"/>
        <end position="34"/>
    </location>
</feature>
<name>S5YG97_PARAH</name>
<keyword evidence="5 8" id="KW-0812">Transmembrane</keyword>
<evidence type="ECO:0000313" key="10">
    <source>
        <dbReference type="EMBL" id="AGT10478.1"/>
    </source>
</evidence>
<dbReference type="AlphaFoldDB" id="S5YG97"/>
<comment type="similarity">
    <text evidence="2 8">Belongs to the nucleobase:cation symporter-2 (NCS2) (TC 2.A.40) family. Azg-like subfamily.</text>
</comment>
<feature type="transmembrane region" description="Helical" evidence="9">
    <location>
        <begin position="251"/>
        <end position="274"/>
    </location>
</feature>
<dbReference type="EMBL" id="CP006650">
    <property type="protein sequence ID" value="AGT10478.1"/>
    <property type="molecule type" value="Genomic_DNA"/>
</dbReference>